<comment type="caution">
    <text evidence="1">The sequence shown here is derived from an EMBL/GenBank/DDBJ whole genome shotgun (WGS) entry which is preliminary data.</text>
</comment>
<organism evidence="1 2">
    <name type="scientific">Homarus americanus</name>
    <name type="common">American lobster</name>
    <dbReference type="NCBI Taxonomy" id="6706"/>
    <lineage>
        <taxon>Eukaryota</taxon>
        <taxon>Metazoa</taxon>
        <taxon>Ecdysozoa</taxon>
        <taxon>Arthropoda</taxon>
        <taxon>Crustacea</taxon>
        <taxon>Multicrustacea</taxon>
        <taxon>Malacostraca</taxon>
        <taxon>Eumalacostraca</taxon>
        <taxon>Eucarida</taxon>
        <taxon>Decapoda</taxon>
        <taxon>Pleocyemata</taxon>
        <taxon>Astacidea</taxon>
        <taxon>Nephropoidea</taxon>
        <taxon>Nephropidae</taxon>
        <taxon>Homarus</taxon>
    </lineage>
</organism>
<evidence type="ECO:0000313" key="2">
    <source>
        <dbReference type="Proteomes" id="UP000747542"/>
    </source>
</evidence>
<sequence>MTQIANMNSELEVTYHKLRGELAEHGIKELSAEYVIEARAHGEFVGQGTFGECYLIKGPTESHKFSKSEVMFTKDRSLVVKDEHTWSNGASPTHKVAMTHLLMNCSDAKVTGRRLWCLTEKIVISSEARENLRQHMSPNLLERQGAEDVDPVRASVSYEVRE</sequence>
<dbReference type="AlphaFoldDB" id="A0A8J5NAP9"/>
<accession>A0A8J5NAP9</accession>
<dbReference type="EMBL" id="JAHLQT010002534">
    <property type="protein sequence ID" value="KAG7177111.1"/>
    <property type="molecule type" value="Genomic_DNA"/>
</dbReference>
<dbReference type="Proteomes" id="UP000747542">
    <property type="component" value="Unassembled WGS sequence"/>
</dbReference>
<proteinExistence type="predicted"/>
<evidence type="ECO:0000313" key="1">
    <source>
        <dbReference type="EMBL" id="KAG7177111.1"/>
    </source>
</evidence>
<reference evidence="1" key="1">
    <citation type="journal article" date="2021" name="Sci. Adv.">
        <title>The American lobster genome reveals insights on longevity, neural, and immune adaptations.</title>
        <authorList>
            <person name="Polinski J.M."/>
            <person name="Zimin A.V."/>
            <person name="Clark K.F."/>
            <person name="Kohn A.B."/>
            <person name="Sadowski N."/>
            <person name="Timp W."/>
            <person name="Ptitsyn A."/>
            <person name="Khanna P."/>
            <person name="Romanova D.Y."/>
            <person name="Williams P."/>
            <person name="Greenwood S.J."/>
            <person name="Moroz L.L."/>
            <person name="Walt D.R."/>
            <person name="Bodnar A.G."/>
        </authorList>
    </citation>
    <scope>NUCLEOTIDE SEQUENCE</scope>
    <source>
        <strain evidence="1">GMGI-L3</strain>
    </source>
</reference>
<protein>
    <submittedName>
        <fullName evidence="1">Uncharacterized protein</fullName>
    </submittedName>
</protein>
<name>A0A8J5NAP9_HOMAM</name>
<keyword evidence="2" id="KW-1185">Reference proteome</keyword>
<gene>
    <name evidence="1" type="ORF">Hamer_G000341</name>
</gene>